<dbReference type="PANTHER" id="PTHR42957">
    <property type="entry name" value="HELICASE MJ1565-RELATED"/>
    <property type="match status" value="1"/>
</dbReference>
<gene>
    <name evidence="3" type="ORF">ACE1B6_24185</name>
</gene>
<name>A0ABV4YI54_9CYAN</name>
<sequence length="608" mass="68207">MTNEKTTEQQKKSQGNSGKTPDSSELKPSGFHSPEVDIDTQLEAEVPVKSKLSSENAVDSAQLMELTGSEGSIIFYPKARDFEVGDVLYLRERKQSDANYESKESENGIIVQIVSKGVASYPQADSKALFRLLTNAQYKEIHQRSRNEPREIIDEFLIGEFIVRNSIQNGKWREPEGKVVTRNVDIFPIDPVFLIDNILKKEDGLNLCLGSYKKHHVNVYAGGFEKVNLITGMKGGGKSHITKGIIHLQTNLGMPSIIFDINGEYGELPKANKFRPTVDLKFRLDQLPIPSIFKVFEKLSLFNTTATDNAVRANLPEVIESRKSAGGLPDLDFILEQENDVVGTQEQMLGAYRRGINNLISYNLFCTKDEANEEEAARKGKRDTKTGVVSLRTVLYRMAHDIDSQGSEGSKSQTLKELRNNAGVIVFDIGGLSPIIQRVVVTLVIDQMKEICRKQYEYFENGKIEIPIYPSVFFEEAHMYMDEGYIDELIPLIRHLGMNLFFVTNTPGALPDSVFRLVDNVIMTRMVNQKDIDKVVICGLADKKTIQGFAKDLPKYHNLFLSASNGATKNFPLVFEVRDFTAPIEDGGEGLTKSGVTRSMWEVIKQKL</sequence>
<keyword evidence="3" id="KW-0067">ATP-binding</keyword>
<reference evidence="3 4" key="1">
    <citation type="submission" date="2024-09" db="EMBL/GenBank/DDBJ databases">
        <title>Floridaenema gen nov. (Aerosakkonemataceae, Aerosakkonematales ord. nov., Cyanobacteria) from benthic tropical and subtropical fresh waters, with the description of four new species.</title>
        <authorList>
            <person name="Moretto J.A."/>
            <person name="Berthold D.E."/>
            <person name="Lefler F.W."/>
            <person name="Huang I.-S."/>
            <person name="Laughinghouse H. IV."/>
        </authorList>
    </citation>
    <scope>NUCLEOTIDE SEQUENCE [LARGE SCALE GENOMIC DNA]</scope>
    <source>
        <strain evidence="3 4">BLCC-F154</strain>
    </source>
</reference>
<dbReference type="Gene3D" id="3.40.50.300">
    <property type="entry name" value="P-loop containing nucleotide triphosphate hydrolases"/>
    <property type="match status" value="2"/>
</dbReference>
<feature type="compositionally biased region" description="Basic and acidic residues" evidence="1">
    <location>
        <begin position="1"/>
        <end position="11"/>
    </location>
</feature>
<dbReference type="Proteomes" id="UP001576776">
    <property type="component" value="Unassembled WGS sequence"/>
</dbReference>
<feature type="region of interest" description="Disordered" evidence="1">
    <location>
        <begin position="1"/>
        <end position="40"/>
    </location>
</feature>
<dbReference type="InterPro" id="IPR027417">
    <property type="entry name" value="P-loop_NTPase"/>
</dbReference>
<dbReference type="InterPro" id="IPR008571">
    <property type="entry name" value="HerA-like"/>
</dbReference>
<accession>A0ABV4YI54</accession>
<dbReference type="GO" id="GO:0005524">
    <property type="term" value="F:ATP binding"/>
    <property type="evidence" value="ECO:0007669"/>
    <property type="project" value="UniProtKB-KW"/>
</dbReference>
<feature type="domain" description="Helicase HerA central" evidence="2">
    <location>
        <begin position="228"/>
        <end position="446"/>
    </location>
</feature>
<evidence type="ECO:0000313" key="3">
    <source>
        <dbReference type="EMBL" id="MFB2938358.1"/>
    </source>
</evidence>
<comment type="caution">
    <text evidence="3">The sequence shown here is derived from an EMBL/GenBank/DDBJ whole genome shotgun (WGS) entry which is preliminary data.</text>
</comment>
<dbReference type="SUPFAM" id="SSF52540">
    <property type="entry name" value="P-loop containing nucleoside triphosphate hydrolases"/>
    <property type="match status" value="1"/>
</dbReference>
<dbReference type="RefSeq" id="WP_413259839.1">
    <property type="nucleotide sequence ID" value="NZ_JBHFNS010000087.1"/>
</dbReference>
<evidence type="ECO:0000313" key="4">
    <source>
        <dbReference type="Proteomes" id="UP001576776"/>
    </source>
</evidence>
<dbReference type="InterPro" id="IPR002789">
    <property type="entry name" value="HerA_central"/>
</dbReference>
<dbReference type="EMBL" id="JBHFNS010000087">
    <property type="protein sequence ID" value="MFB2938358.1"/>
    <property type="molecule type" value="Genomic_DNA"/>
</dbReference>
<evidence type="ECO:0000256" key="1">
    <source>
        <dbReference type="SAM" id="MobiDB-lite"/>
    </source>
</evidence>
<proteinExistence type="predicted"/>
<protein>
    <submittedName>
        <fullName evidence="3">ATP-binding protein</fullName>
    </submittedName>
</protein>
<organism evidence="3 4">
    <name type="scientific">Floridaenema fluviatile BLCC-F154</name>
    <dbReference type="NCBI Taxonomy" id="3153640"/>
    <lineage>
        <taxon>Bacteria</taxon>
        <taxon>Bacillati</taxon>
        <taxon>Cyanobacteriota</taxon>
        <taxon>Cyanophyceae</taxon>
        <taxon>Oscillatoriophycideae</taxon>
        <taxon>Aerosakkonematales</taxon>
        <taxon>Aerosakkonemataceae</taxon>
        <taxon>Floridanema</taxon>
        <taxon>Floridanema fluviatile</taxon>
    </lineage>
</organism>
<dbReference type="Pfam" id="PF01935">
    <property type="entry name" value="DUF87"/>
    <property type="match status" value="1"/>
</dbReference>
<keyword evidence="4" id="KW-1185">Reference proteome</keyword>
<keyword evidence="3" id="KW-0547">Nucleotide-binding</keyword>
<dbReference type="PANTHER" id="PTHR42957:SF1">
    <property type="entry name" value="HELICASE MJ1565-RELATED"/>
    <property type="match status" value="1"/>
</dbReference>
<evidence type="ECO:0000259" key="2">
    <source>
        <dbReference type="Pfam" id="PF01935"/>
    </source>
</evidence>
<feature type="compositionally biased region" description="Polar residues" evidence="1">
    <location>
        <begin position="12"/>
        <end position="23"/>
    </location>
</feature>